<protein>
    <submittedName>
        <fullName evidence="1">Uncharacterized protein</fullName>
    </submittedName>
</protein>
<evidence type="ECO:0000313" key="2">
    <source>
        <dbReference type="Proteomes" id="UP000307430"/>
    </source>
</evidence>
<evidence type="ECO:0000313" key="1">
    <source>
        <dbReference type="EMBL" id="TLV15167.1"/>
    </source>
</evidence>
<dbReference type="EMBL" id="VCHQ01000019">
    <property type="protein sequence ID" value="TLV15167.1"/>
    <property type="molecule type" value="Genomic_DNA"/>
</dbReference>
<sequence>MSQNHINENEIVSQDANLWNRDYSWLFSEESYYRLDDVINISRLLEDLLDSKAEMKRETNVPANQMGSLFKVMIKELDAIKSELSGGKGIYSRGEVDLGLSAVRLFGVHRVTEMINDATQGDH</sequence>
<name>A0A5R9LFV9_9ENTR</name>
<organism evidence="1 2">
    <name type="scientific">Klebsiella indica</name>
    <dbReference type="NCBI Taxonomy" id="2582917"/>
    <lineage>
        <taxon>Bacteria</taxon>
        <taxon>Pseudomonadati</taxon>
        <taxon>Pseudomonadota</taxon>
        <taxon>Gammaproteobacteria</taxon>
        <taxon>Enterobacterales</taxon>
        <taxon>Enterobacteriaceae</taxon>
        <taxon>Klebsiella/Raoultella group</taxon>
        <taxon>Klebsiella</taxon>
    </lineage>
</organism>
<comment type="caution">
    <text evidence="1">The sequence shown here is derived from an EMBL/GenBank/DDBJ whole genome shotgun (WGS) entry which is preliminary data.</text>
</comment>
<reference evidence="1 2" key="1">
    <citation type="submission" date="2019-05" db="EMBL/GenBank/DDBJ databases">
        <title>Genome sequence of Klebsiella sp strain TOUT106.</title>
        <authorList>
            <person name="Rahi P."/>
            <person name="Chaudhari D."/>
        </authorList>
    </citation>
    <scope>NUCLEOTIDE SEQUENCE [LARGE SCALE GENOMIC DNA]</scope>
    <source>
        <strain evidence="1 2">TOUT106</strain>
    </source>
</reference>
<dbReference type="Proteomes" id="UP000307430">
    <property type="component" value="Unassembled WGS sequence"/>
</dbReference>
<dbReference type="RefSeq" id="WP_138361600.1">
    <property type="nucleotide sequence ID" value="NZ_VCHQ01000019.1"/>
</dbReference>
<gene>
    <name evidence="1" type="ORF">FE839_14975</name>
</gene>
<dbReference type="AlphaFoldDB" id="A0A5R9LFV9"/>
<keyword evidence="2" id="KW-1185">Reference proteome</keyword>
<proteinExistence type="predicted"/>
<accession>A0A5R9LFV9</accession>